<dbReference type="PATRIC" id="fig|1618207.4.peg.3289"/>
<keyword evidence="2" id="KW-1185">Reference proteome</keyword>
<dbReference type="STRING" id="1618207.UM93_16185"/>
<dbReference type="RefSeq" id="WP_045076507.1">
    <property type="nucleotide sequence ID" value="NZ_CP011005.1"/>
</dbReference>
<proteinExistence type="predicted"/>
<dbReference type="AlphaFoldDB" id="A0A0D4C1S7"/>
<sequence>MSSAADTPTTATLAGFTRISRTALNRVLAAITAEAFSLKASQVKAEASDDAGKLAIAVSVPVKVPSLSDIARDEALLRQRGGALPEQARQARTALARRAEELTGSTIGQINIDLVDSILDGKVAPQ</sequence>
<evidence type="ECO:0000313" key="2">
    <source>
        <dbReference type="Proteomes" id="UP000061839"/>
    </source>
</evidence>
<accession>A0A0D4C1S7</accession>
<dbReference type="Proteomes" id="UP000061839">
    <property type="component" value="Chromosome"/>
</dbReference>
<organism evidence="1 2">
    <name type="scientific">Psychromicrobium lacuslunae</name>
    <dbReference type="NCBI Taxonomy" id="1618207"/>
    <lineage>
        <taxon>Bacteria</taxon>
        <taxon>Bacillati</taxon>
        <taxon>Actinomycetota</taxon>
        <taxon>Actinomycetes</taxon>
        <taxon>Micrococcales</taxon>
        <taxon>Micrococcaceae</taxon>
        <taxon>Psychromicrobium</taxon>
    </lineage>
</organism>
<gene>
    <name evidence="1" type="ORF">UM93_16185</name>
</gene>
<reference evidence="1 2" key="1">
    <citation type="journal article" date="2015" name="Genome Announc.">
        <title>Complete Genome Sequencing of Protease-Producing Novel Arthrobacter sp. Strain IHBB 11108 Using PacBio Single-Molecule Real-Time Sequencing Technology.</title>
        <authorList>
            <person name="Kiran S."/>
            <person name="Swarnkar M.K."/>
            <person name="Pal M."/>
            <person name="Thakur R."/>
            <person name="Tewari R."/>
            <person name="Singh A.K."/>
            <person name="Gulati A."/>
        </authorList>
    </citation>
    <scope>NUCLEOTIDE SEQUENCE [LARGE SCALE GENOMIC DNA]</scope>
    <source>
        <strain evidence="1 2">IHBB 11108</strain>
    </source>
</reference>
<name>A0A0D4C1S7_9MICC</name>
<evidence type="ECO:0000313" key="1">
    <source>
        <dbReference type="EMBL" id="AJT42627.1"/>
    </source>
</evidence>
<dbReference type="OrthoDB" id="4979399at2"/>
<dbReference type="HOGENOM" id="CLU_160006_0_0_11"/>
<dbReference type="KEGG" id="ari:UM93_16185"/>
<dbReference type="EMBL" id="CP011005">
    <property type="protein sequence ID" value="AJT42627.1"/>
    <property type="molecule type" value="Genomic_DNA"/>
</dbReference>
<protein>
    <submittedName>
        <fullName evidence="1">Uncharacterized protein</fullName>
    </submittedName>
</protein>